<dbReference type="InterPro" id="IPR000719">
    <property type="entry name" value="Prot_kinase_dom"/>
</dbReference>
<evidence type="ECO:0000256" key="7">
    <source>
        <dbReference type="SAM" id="MobiDB-lite"/>
    </source>
</evidence>
<keyword evidence="10" id="KW-1185">Reference proteome</keyword>
<dbReference type="GO" id="GO:0004674">
    <property type="term" value="F:protein serine/threonine kinase activity"/>
    <property type="evidence" value="ECO:0007669"/>
    <property type="project" value="UniProtKB-KW"/>
</dbReference>
<gene>
    <name evidence="9" type="ORF">MBOU_12480</name>
</gene>
<comment type="caution">
    <text evidence="9">The sequence shown here is derived from an EMBL/GenBank/DDBJ whole genome shotgun (WGS) entry which is preliminary data.</text>
</comment>
<keyword evidence="5" id="KW-0418">Kinase</keyword>
<evidence type="ECO:0000256" key="2">
    <source>
        <dbReference type="ARBA" id="ARBA00022527"/>
    </source>
</evidence>
<evidence type="ECO:0000256" key="3">
    <source>
        <dbReference type="ARBA" id="ARBA00022679"/>
    </source>
</evidence>
<organism evidence="9 10">
    <name type="scientific">Mycobacterium bourgelatii</name>
    <dbReference type="NCBI Taxonomy" id="1273442"/>
    <lineage>
        <taxon>Bacteria</taxon>
        <taxon>Bacillati</taxon>
        <taxon>Actinomycetota</taxon>
        <taxon>Actinomycetes</taxon>
        <taxon>Mycobacteriales</taxon>
        <taxon>Mycobacteriaceae</taxon>
        <taxon>Mycobacterium</taxon>
    </lineage>
</organism>
<dbReference type="EMBL" id="BLKZ01000001">
    <property type="protein sequence ID" value="GFG89206.1"/>
    <property type="molecule type" value="Genomic_DNA"/>
</dbReference>
<dbReference type="Proteomes" id="UP000465360">
    <property type="component" value="Unassembled WGS sequence"/>
</dbReference>
<dbReference type="Gene3D" id="1.10.510.10">
    <property type="entry name" value="Transferase(Phosphotransferase) domain 1"/>
    <property type="match status" value="1"/>
</dbReference>
<dbReference type="SUPFAM" id="SSF56112">
    <property type="entry name" value="Protein kinase-like (PK-like)"/>
    <property type="match status" value="1"/>
</dbReference>
<dbReference type="CDD" id="cd14014">
    <property type="entry name" value="STKc_PknB_like"/>
    <property type="match status" value="1"/>
</dbReference>
<evidence type="ECO:0000313" key="9">
    <source>
        <dbReference type="EMBL" id="GFG89206.1"/>
    </source>
</evidence>
<dbReference type="PANTHER" id="PTHR43289:SF6">
    <property type="entry name" value="SERINE_THREONINE-PROTEIN KINASE NEKL-3"/>
    <property type="match status" value="1"/>
</dbReference>
<reference evidence="9 10" key="1">
    <citation type="journal article" date="2019" name="Emerg. Microbes Infect.">
        <title>Comprehensive subspecies identification of 175 nontuberculous mycobacteria species based on 7547 genomic profiles.</title>
        <authorList>
            <person name="Matsumoto Y."/>
            <person name="Kinjo T."/>
            <person name="Motooka D."/>
            <person name="Nabeya D."/>
            <person name="Jung N."/>
            <person name="Uechi K."/>
            <person name="Horii T."/>
            <person name="Iida T."/>
            <person name="Fujita J."/>
            <person name="Nakamura S."/>
        </authorList>
    </citation>
    <scope>NUCLEOTIDE SEQUENCE [LARGE SCALE GENOMIC DNA]</scope>
    <source>
        <strain evidence="9 10">JCM 30725</strain>
    </source>
</reference>
<keyword evidence="6" id="KW-0067">ATP-binding</keyword>
<feature type="domain" description="Protein kinase" evidence="8">
    <location>
        <begin position="44"/>
        <end position="324"/>
    </location>
</feature>
<sequence length="552" mass="59730">MASAAGHAGNGDIEAAFDTLRHASAVAFGGVGTANIVPPQANAYFAIRAVGSAYLPRIQQLLDEAIAAGQVYAATLLSDIDPAAGRQAWERLAIQHDSFNLQGRSVFSESTLSHYAKEQLAAMGVHPATDPGRPLPTMSQAAPAGTTLRELLADGPVHPVRAVEIVTDVAAALDSIHGRGLVHGAVRPENIVVAAGDSVQLVESEPKHQPRDSVIDPDPDRDVDTWYYAAPERFSTERLEPSADIYALACVLYECLTGSRPFPGPTLERVVIGHVSEPPPRVSAIRPDLPSQFDRVVAKGMAKNPDDRHRAAGELARDARDGTIQDDPGRCVTTTSYPLVDAVGDVVLESLYFDPRILFVTTDDEQRFVASLFPHVDPRTAVYVSRQTRIGFSRGPHFDLYQSMVHPAYPFVAILNLVGSATVESAVLHPALASYYFKHHPVPTENAYIARRLVSSLALEHPAAQVERNAVEPSVGMIIPQQNGALPVVHYVWPPAPYGRESYGLFLKFIVPRPEAEALAAARDQGFAPWRPGTRWQDQSEIDAVPPGPRLD</sequence>
<dbReference type="GO" id="GO:0005524">
    <property type="term" value="F:ATP binding"/>
    <property type="evidence" value="ECO:0007669"/>
    <property type="project" value="UniProtKB-KW"/>
</dbReference>
<keyword evidence="2" id="KW-0723">Serine/threonine-protein kinase</keyword>
<evidence type="ECO:0000256" key="1">
    <source>
        <dbReference type="ARBA" id="ARBA00012513"/>
    </source>
</evidence>
<feature type="region of interest" description="Disordered" evidence="7">
    <location>
        <begin position="528"/>
        <end position="552"/>
    </location>
</feature>
<protein>
    <recommendedName>
        <fullName evidence="1">non-specific serine/threonine protein kinase</fullName>
        <ecNumber evidence="1">2.7.11.1</ecNumber>
    </recommendedName>
</protein>
<dbReference type="PANTHER" id="PTHR43289">
    <property type="entry name" value="MITOGEN-ACTIVATED PROTEIN KINASE KINASE KINASE 20-RELATED"/>
    <property type="match status" value="1"/>
</dbReference>
<keyword evidence="4" id="KW-0547">Nucleotide-binding</keyword>
<evidence type="ECO:0000256" key="4">
    <source>
        <dbReference type="ARBA" id="ARBA00022741"/>
    </source>
</evidence>
<dbReference type="SMART" id="SM00220">
    <property type="entry name" value="S_TKc"/>
    <property type="match status" value="1"/>
</dbReference>
<dbReference type="InterPro" id="IPR011009">
    <property type="entry name" value="Kinase-like_dom_sf"/>
</dbReference>
<name>A0A7I9YKJ4_MYCBU</name>
<evidence type="ECO:0000256" key="5">
    <source>
        <dbReference type="ARBA" id="ARBA00022777"/>
    </source>
</evidence>
<dbReference type="Pfam" id="PF00069">
    <property type="entry name" value="Pkinase"/>
    <property type="match status" value="1"/>
</dbReference>
<evidence type="ECO:0000259" key="8">
    <source>
        <dbReference type="PROSITE" id="PS50011"/>
    </source>
</evidence>
<dbReference type="AlphaFoldDB" id="A0A7I9YKJ4"/>
<dbReference type="PROSITE" id="PS50011">
    <property type="entry name" value="PROTEIN_KINASE_DOM"/>
    <property type="match status" value="1"/>
</dbReference>
<proteinExistence type="predicted"/>
<keyword evidence="3" id="KW-0808">Transferase</keyword>
<evidence type="ECO:0000256" key="6">
    <source>
        <dbReference type="ARBA" id="ARBA00022840"/>
    </source>
</evidence>
<accession>A0A7I9YKJ4</accession>
<evidence type="ECO:0000313" key="10">
    <source>
        <dbReference type="Proteomes" id="UP000465360"/>
    </source>
</evidence>
<dbReference type="EC" id="2.7.11.1" evidence="1"/>